<comment type="subcellular location">
    <subcellularLocation>
        <location evidence="1">Cell envelope</location>
    </subcellularLocation>
    <subcellularLocation>
        <location evidence="2">Cell outer membrane</location>
    </subcellularLocation>
    <subcellularLocation>
        <location evidence="3">Secreted</location>
    </subcellularLocation>
</comment>
<sequence>MQINRKNSILLIALLLTLLISISFVSAQELDDSNNGEVAIDNDESVVIESQDGPDDLSGESNNDELKDSSQVVETIPQVDTGVVSGGVDLTTFNGRTTTGSVVYTVPENQTNLKSAIVVINVYSGSGSESYGLYSNVTLNTNNGLEVLGYETLTFDTNIANDPNVYYVNDHTTKQYSDYQMIYDITDKVKNLSPGDTITVGLENTKIPDKQFDGSIKLIGLFYAYDDGDEDKFTYWLHLGQLWRSSSTGNFNFATQNYDGRKDGISLRTIALSSTLADSYKINNVEIAPTTVTPGSYYSQDIKWDNIAFAFELGSDTNFLFEKSSGSYKTNLALLVASEQYEAEPLTEVYVNYATGSDDYPGTTAGNPFKTIEHALSVIEPNGIIHLSGVNYLDGIDANGLTIDKNVSIIGMGDNAVIDADNNGRIFSIGAYTVNFSNIVFANANVASASDKRGGALWVNGATLTVDNCKFINNTAGASSSYGGAINLKSSTATITNSYFDGNSAFYTGAAINAENNNILLNISNTVFTNNEVINTGWATGGAICSYGTVIIDRSMFYGNILASGKNGRSINQYTTGALTITNSILLDGDLSVYHATPANAVLANNWWGNNDANKATTPKDLGYTNADGSYLYLNMTMYATGMNVGDTATVNINLLSSDGSEFDIPDLPATITATGGTVSAENINLVNGAASLTYTLTETENNAVTADILGFKDTVSLSSGDVVSTAVVYVNATGGSDSNPGTSWDKAFKTIEKAVSAVDEDGTIYVADGFYTLGDSVPAAGISIAKNIAIVGQSTNAVISGENTKRIFTIGVGYTLNITKLTLTNGKGSYGGAIQLEDGGNTNPVRQGYLIISDSIISNCYAANTGGAIGTNRGTIDNINNVTFIGNSAPTGGVLGSQQKGTITIGDNCKFIENTANGRGSAIYAQGKITTGKNNLFYGNVATGNYGYGTVGGYGFEIGPANVFINNKAKTGGALYLGGNSYSGTGSYCIFINNTDDSGHTIGKQNANRPVTLNNCYWGTNTPNFSTLSNGAITYTNYLVLDITAQGNAVAGEPIVINVDLTKLNNGATADIDSLPTTLPLTFAAVNGNVNPVETTLVNGIGTTTYTPAVMGEGSVTANIYAPVGTLDLNVAPEAGTVFVNYSGGLDTNAGDSWANAVKTIEHALSIVGEGKTIYIAEGVNYLDAADVNGLTIDKNISIIGIGNEVVIDANNNGRIFYINGLTVNFSNLVFTNANVASATDKRGGAIWASNAILNIDNCQFINNTAGHSSSYGGAINLKSSTATIADSSFSENSAFYGGGAINAENGNVLLDISNCIFTENTVLNNGWSTGGAICSYGTVIIDRSIFYNNRLTDRNRNGESINQYDGSLTITNSILLGEDSLYVKTPSEATVENNWWGNNDTTKDTNPKDLGFTNANVESYLVLSSTLSQETVYAGDLVTITTTLNNNVVQLPVIFDAILGKITPNETAITNSVVSTYNATTLGDEVITVDVLGVKNEIKFTVKETLPEVEITNVKTPWNDGIYPAVNNTFTITLNSAEVDSVEGLVLEVYSNETGELIASYPIESLISGSSTIAVTDPTIRPLTEQTVWPAASNNKIKFTFNLMRGADLVSTRSVDKILAYNGYLNKTYAYGGHDNIINRNFTVTGDIIIATQDESVYMDQYSRFRNETWNIVTPEDAENIRAFLYFNYNWDTSFFPNGWTLIFNDVEITSDYISFERDRGNLGGWGAYDYGLLVFDVSEYYKANEENYFSIEKTGNCALYPSTLYVLYDMPNSHVTKEVYFSDICDVFYPNYNMEGFDDKIKFVVDYNGLNLENMTEATWYVFTGSSSMYNNLLFNDKEVENAFIGRTSNSCYALELDVTDSISENNRVWFVSTTRSSTTVAYEQVLVVTKMETVETSIEITSIQGNGTISGILKDNAGLGLAGQTIKLTVDGADFATAVTNDAGEFTIIGKNGVNNIIFEANGEFLASSKSITLSDIASDEETNKTISDLEVQLAEAQANATALADELADAKANLTVANETIAGLESDLAVANEKVANLTAQLADITAQLDNKTSKVADLTAQLAEAQANATALADELADVKSNLTAAEAEIATLEGQLADAQQQVTDLTAQLANANSNITNLTEQLANTNAQLAEAQANATSLASELADAKSNLTAAEAKVADLTAQLAEAQANVTAAEAKVADLTAQLANVTAQLEEAQKQIQNMTSELIPTNIAVSALKIKALNSGNFQVTLTDSKGNVLANKTVSIIINGVTKKVTTDDKGIAKLSVKYSTAGTYNVVVTFMGDKTYAATVATGKITVTKKATKITAPKKKFKVKKKTKKVKITLKSEGKALAKKKVTLTVKGKTFKAKTNSKGVATIKVKLNKRGTFKYKVKFAGDGAYKAVSKKGKIVIKK</sequence>
<dbReference type="InterPro" id="IPR008964">
    <property type="entry name" value="Invasin/intimin_cell_adhesion"/>
</dbReference>
<dbReference type="SUPFAM" id="SSF57997">
    <property type="entry name" value="Tropomyosin"/>
    <property type="match status" value="1"/>
</dbReference>
<feature type="domain" description="DUF3344" evidence="10">
    <location>
        <begin position="78"/>
        <end position="336"/>
    </location>
</feature>
<dbReference type="InterPro" id="IPR011050">
    <property type="entry name" value="Pectin_lyase_fold/virulence"/>
</dbReference>
<dbReference type="InterPro" id="IPR006626">
    <property type="entry name" value="PbH1"/>
</dbReference>
<dbReference type="InterPro" id="IPR012334">
    <property type="entry name" value="Pectin_lyas_fold"/>
</dbReference>
<evidence type="ECO:0000256" key="5">
    <source>
        <dbReference type="ARBA" id="ARBA00022729"/>
    </source>
</evidence>
<name>A0A8T3VDR4_9EURY</name>
<evidence type="ECO:0000256" key="7">
    <source>
        <dbReference type="ARBA" id="ARBA00023237"/>
    </source>
</evidence>
<evidence type="ECO:0000256" key="8">
    <source>
        <dbReference type="SAM" id="Coils"/>
    </source>
</evidence>
<keyword evidence="8" id="KW-0175">Coiled coil</keyword>
<gene>
    <name evidence="11" type="ORF">E7Z79_03435</name>
</gene>
<evidence type="ECO:0000256" key="2">
    <source>
        <dbReference type="ARBA" id="ARBA00004442"/>
    </source>
</evidence>
<accession>A0A8T3VDR4</accession>
<dbReference type="Gene3D" id="2.60.40.10">
    <property type="entry name" value="Immunoglobulins"/>
    <property type="match status" value="1"/>
</dbReference>
<evidence type="ECO:0000313" key="11">
    <source>
        <dbReference type="EMBL" id="MBE6501475.1"/>
    </source>
</evidence>
<keyword evidence="6" id="KW-0472">Membrane</keyword>
<dbReference type="RefSeq" id="WP_303738582.1">
    <property type="nucleotide sequence ID" value="NZ_SUTK01000010.1"/>
</dbReference>
<feature type="domain" description="DUF3344" evidence="10">
    <location>
        <begin position="1641"/>
        <end position="1892"/>
    </location>
</feature>
<dbReference type="Gene3D" id="2.160.20.10">
    <property type="entry name" value="Single-stranded right-handed beta-helix, Pectin lyase-like"/>
    <property type="match status" value="3"/>
</dbReference>
<dbReference type="Proteomes" id="UP000783037">
    <property type="component" value="Unassembled WGS sequence"/>
</dbReference>
<reference evidence="11" key="1">
    <citation type="submission" date="2019-04" db="EMBL/GenBank/DDBJ databases">
        <title>Evolution of Biomass-Degrading Anaerobic Consortia Revealed by Metagenomics.</title>
        <authorList>
            <person name="Peng X."/>
        </authorList>
    </citation>
    <scope>NUCLEOTIDE SEQUENCE</scope>
    <source>
        <strain evidence="11">SIG18</strain>
    </source>
</reference>
<dbReference type="GO" id="GO:0005576">
    <property type="term" value="C:extracellular region"/>
    <property type="evidence" value="ECO:0007669"/>
    <property type="project" value="UniProtKB-SubCell"/>
</dbReference>
<evidence type="ECO:0000256" key="3">
    <source>
        <dbReference type="ARBA" id="ARBA00004613"/>
    </source>
</evidence>
<keyword evidence="7" id="KW-0998">Cell outer membrane</keyword>
<dbReference type="PANTHER" id="PTHR43941">
    <property type="entry name" value="STRUCTURAL MAINTENANCE OF CHROMOSOMES PROTEIN 2"/>
    <property type="match status" value="1"/>
</dbReference>
<evidence type="ECO:0000256" key="6">
    <source>
        <dbReference type="ARBA" id="ARBA00023136"/>
    </source>
</evidence>
<dbReference type="SMART" id="SM00710">
    <property type="entry name" value="PbH1"/>
    <property type="match status" value="9"/>
</dbReference>
<dbReference type="Pfam" id="PF11824">
    <property type="entry name" value="DUF3344"/>
    <property type="match status" value="2"/>
</dbReference>
<keyword evidence="5" id="KW-0732">Signal</keyword>
<evidence type="ECO:0000313" key="12">
    <source>
        <dbReference type="Proteomes" id="UP000783037"/>
    </source>
</evidence>
<organism evidence="11 12">
    <name type="scientific">Methanobrevibacter thaueri</name>
    <dbReference type="NCBI Taxonomy" id="190975"/>
    <lineage>
        <taxon>Archaea</taxon>
        <taxon>Methanobacteriati</taxon>
        <taxon>Methanobacteriota</taxon>
        <taxon>Methanomada group</taxon>
        <taxon>Methanobacteria</taxon>
        <taxon>Methanobacteriales</taxon>
        <taxon>Methanobacteriaceae</taxon>
        <taxon>Methanobrevibacter</taxon>
    </lineage>
</organism>
<protein>
    <submittedName>
        <fullName evidence="11">DUF3344 domain-containing protein</fullName>
    </submittedName>
</protein>
<proteinExistence type="predicted"/>
<evidence type="ECO:0000256" key="4">
    <source>
        <dbReference type="ARBA" id="ARBA00022525"/>
    </source>
</evidence>
<comment type="caution">
    <text evidence="11">The sequence shown here is derived from an EMBL/GenBank/DDBJ whole genome shotgun (WGS) entry which is preliminary data.</text>
</comment>
<dbReference type="SUPFAM" id="SSF51126">
    <property type="entry name" value="Pectin lyase-like"/>
    <property type="match status" value="3"/>
</dbReference>
<keyword evidence="4" id="KW-0964">Secreted</keyword>
<dbReference type="Gene3D" id="1.20.5.340">
    <property type="match status" value="2"/>
</dbReference>
<feature type="coiled-coil region" evidence="8">
    <location>
        <begin position="1984"/>
        <end position="2214"/>
    </location>
</feature>
<dbReference type="InterPro" id="IPR013783">
    <property type="entry name" value="Ig-like_fold"/>
</dbReference>
<evidence type="ECO:0000256" key="9">
    <source>
        <dbReference type="SAM" id="MobiDB-lite"/>
    </source>
</evidence>
<feature type="compositionally biased region" description="Acidic residues" evidence="9">
    <location>
        <begin position="41"/>
        <end position="58"/>
    </location>
</feature>
<dbReference type="InterPro" id="IPR003368">
    <property type="entry name" value="POMP_repeat"/>
</dbReference>
<dbReference type="EMBL" id="SUTK01000010">
    <property type="protein sequence ID" value="MBE6501475.1"/>
    <property type="molecule type" value="Genomic_DNA"/>
</dbReference>
<feature type="region of interest" description="Disordered" evidence="9">
    <location>
        <begin position="41"/>
        <end position="71"/>
    </location>
</feature>
<evidence type="ECO:0000259" key="10">
    <source>
        <dbReference type="Pfam" id="PF11824"/>
    </source>
</evidence>
<dbReference type="SUPFAM" id="SSF49373">
    <property type="entry name" value="Invasin/intimin cell-adhesion fragments"/>
    <property type="match status" value="1"/>
</dbReference>
<evidence type="ECO:0000256" key="1">
    <source>
        <dbReference type="ARBA" id="ARBA00004196"/>
    </source>
</evidence>
<dbReference type="NCBIfam" id="TIGR01376">
    <property type="entry name" value="POMP_repeat"/>
    <property type="match status" value="1"/>
</dbReference>
<dbReference type="InterPro" id="IPR021779">
    <property type="entry name" value="DUF3344"/>
</dbReference>